<dbReference type="GO" id="GO:0004526">
    <property type="term" value="F:ribonuclease P activity"/>
    <property type="evidence" value="ECO:0007669"/>
    <property type="project" value="UniProtKB-UniRule"/>
</dbReference>
<evidence type="ECO:0000256" key="2">
    <source>
        <dbReference type="ARBA" id="ARBA00022722"/>
    </source>
</evidence>
<dbReference type="GO" id="GO:0042781">
    <property type="term" value="F:3'-tRNA processing endoribonuclease activity"/>
    <property type="evidence" value="ECO:0007669"/>
    <property type="project" value="TreeGrafter"/>
</dbReference>
<evidence type="ECO:0000256" key="4">
    <source>
        <dbReference type="ARBA" id="ARBA00022801"/>
    </source>
</evidence>
<comment type="caution">
    <text evidence="8">The sequence shown here is derived from an EMBL/GenBank/DDBJ whole genome shotgun (WGS) entry which is preliminary data.</text>
</comment>
<proteinExistence type="inferred from homology"/>
<keyword evidence="1 6" id="KW-0819">tRNA processing</keyword>
<dbReference type="HAMAP" id="MF_00227">
    <property type="entry name" value="RNase_P"/>
    <property type="match status" value="1"/>
</dbReference>
<sequence>MALNKKNRLKKKRDFDEVLKKGKAVSGSFLFIKYKKNELGVPRFGFVVSAKIAKKAVERNKIRRILSGAVGKILDDLGGHDVIVFATTKATAVRRKDVAEDFLRILKKIQ</sequence>
<evidence type="ECO:0000313" key="8">
    <source>
        <dbReference type="EMBL" id="OGM98337.1"/>
    </source>
</evidence>
<protein>
    <recommendedName>
        <fullName evidence="6 7">Ribonuclease P protein component</fullName>
        <shortName evidence="6">RNase P protein</shortName>
        <shortName evidence="6">RNaseP protein</shortName>
        <ecNumber evidence="6 7">3.1.26.5</ecNumber>
    </recommendedName>
    <alternativeName>
        <fullName evidence="6">Protein C5</fullName>
    </alternativeName>
</protein>
<keyword evidence="4 6" id="KW-0378">Hydrolase</keyword>
<dbReference type="GO" id="GO:0030677">
    <property type="term" value="C:ribonuclease P complex"/>
    <property type="evidence" value="ECO:0007669"/>
    <property type="project" value="TreeGrafter"/>
</dbReference>
<evidence type="ECO:0000256" key="1">
    <source>
        <dbReference type="ARBA" id="ARBA00022694"/>
    </source>
</evidence>
<dbReference type="STRING" id="1802661.A2649_03610"/>
<gene>
    <name evidence="6" type="primary">rnpA</name>
    <name evidence="8" type="ORF">A2649_03610</name>
</gene>
<name>A0A1F8ECJ7_9BACT</name>
<dbReference type="Pfam" id="PF00825">
    <property type="entry name" value="Ribonuclease_P"/>
    <property type="match status" value="1"/>
</dbReference>
<dbReference type="InterPro" id="IPR000100">
    <property type="entry name" value="RNase_P"/>
</dbReference>
<comment type="similarity">
    <text evidence="6">Belongs to the RnpA family.</text>
</comment>
<organism evidence="8 9">
    <name type="scientific">Candidatus Yanofskybacteria bacterium RIFCSPHIGHO2_01_FULL_41_26</name>
    <dbReference type="NCBI Taxonomy" id="1802661"/>
    <lineage>
        <taxon>Bacteria</taxon>
        <taxon>Candidatus Yanofskyibacteriota</taxon>
    </lineage>
</organism>
<dbReference type="NCBIfam" id="TIGR00188">
    <property type="entry name" value="rnpA"/>
    <property type="match status" value="1"/>
</dbReference>
<dbReference type="Proteomes" id="UP000176893">
    <property type="component" value="Unassembled WGS sequence"/>
</dbReference>
<evidence type="ECO:0000256" key="5">
    <source>
        <dbReference type="ARBA" id="ARBA00022884"/>
    </source>
</evidence>
<evidence type="ECO:0000256" key="6">
    <source>
        <dbReference type="HAMAP-Rule" id="MF_00227"/>
    </source>
</evidence>
<keyword evidence="2 6" id="KW-0540">Nuclease</keyword>
<dbReference type="AlphaFoldDB" id="A0A1F8ECJ7"/>
<accession>A0A1F8ECJ7</accession>
<comment type="catalytic activity">
    <reaction evidence="6">
        <text>Endonucleolytic cleavage of RNA, removing 5'-extranucleotides from tRNA precursor.</text>
        <dbReference type="EC" id="3.1.26.5"/>
    </reaction>
</comment>
<keyword evidence="5 6" id="KW-0694">RNA-binding</keyword>
<dbReference type="EMBL" id="MGJB01000017">
    <property type="protein sequence ID" value="OGM98337.1"/>
    <property type="molecule type" value="Genomic_DNA"/>
</dbReference>
<dbReference type="InterPro" id="IPR020568">
    <property type="entry name" value="Ribosomal_Su5_D2-typ_SF"/>
</dbReference>
<keyword evidence="3 6" id="KW-0255">Endonuclease</keyword>
<evidence type="ECO:0000256" key="7">
    <source>
        <dbReference type="NCBIfam" id="TIGR00188"/>
    </source>
</evidence>
<dbReference type="PANTHER" id="PTHR33992:SF1">
    <property type="entry name" value="RIBONUCLEASE P PROTEIN COMPONENT"/>
    <property type="match status" value="1"/>
</dbReference>
<dbReference type="InterPro" id="IPR014721">
    <property type="entry name" value="Ribsml_uS5_D2-typ_fold_subgr"/>
</dbReference>
<dbReference type="SUPFAM" id="SSF54211">
    <property type="entry name" value="Ribosomal protein S5 domain 2-like"/>
    <property type="match status" value="1"/>
</dbReference>
<dbReference type="GO" id="GO:0000049">
    <property type="term" value="F:tRNA binding"/>
    <property type="evidence" value="ECO:0007669"/>
    <property type="project" value="UniProtKB-UniRule"/>
</dbReference>
<comment type="function">
    <text evidence="6">RNaseP catalyzes the removal of the 5'-leader sequence from pre-tRNA to produce the mature 5'-terminus. It can also cleave other RNA substrates such as 4.5S RNA. The protein component plays an auxiliary but essential role in vivo by binding to the 5'-leader sequence and broadening the substrate specificity of the ribozyme.</text>
</comment>
<dbReference type="EC" id="3.1.26.5" evidence="6 7"/>
<reference evidence="8 9" key="1">
    <citation type="journal article" date="2016" name="Nat. Commun.">
        <title>Thousands of microbial genomes shed light on interconnected biogeochemical processes in an aquifer system.</title>
        <authorList>
            <person name="Anantharaman K."/>
            <person name="Brown C.T."/>
            <person name="Hug L.A."/>
            <person name="Sharon I."/>
            <person name="Castelle C.J."/>
            <person name="Probst A.J."/>
            <person name="Thomas B.C."/>
            <person name="Singh A."/>
            <person name="Wilkins M.J."/>
            <person name="Karaoz U."/>
            <person name="Brodie E.L."/>
            <person name="Williams K.H."/>
            <person name="Hubbard S.S."/>
            <person name="Banfield J.F."/>
        </authorList>
    </citation>
    <scope>NUCLEOTIDE SEQUENCE [LARGE SCALE GENOMIC DNA]</scope>
</reference>
<evidence type="ECO:0000256" key="3">
    <source>
        <dbReference type="ARBA" id="ARBA00022759"/>
    </source>
</evidence>
<dbReference type="Gene3D" id="3.30.230.10">
    <property type="match status" value="1"/>
</dbReference>
<comment type="subunit">
    <text evidence="6">Consists of a catalytic RNA component (M1 or rnpB) and a protein subunit.</text>
</comment>
<evidence type="ECO:0000313" key="9">
    <source>
        <dbReference type="Proteomes" id="UP000176893"/>
    </source>
</evidence>
<dbReference type="GO" id="GO:0001682">
    <property type="term" value="P:tRNA 5'-leader removal"/>
    <property type="evidence" value="ECO:0007669"/>
    <property type="project" value="UniProtKB-UniRule"/>
</dbReference>
<dbReference type="PANTHER" id="PTHR33992">
    <property type="entry name" value="RIBONUCLEASE P PROTEIN COMPONENT"/>
    <property type="match status" value="1"/>
</dbReference>